<feature type="region of interest" description="Disordered" evidence="1">
    <location>
        <begin position="1"/>
        <end position="29"/>
    </location>
</feature>
<comment type="caution">
    <text evidence="2">The sequence shown here is derived from an EMBL/GenBank/DDBJ whole genome shotgun (WGS) entry which is preliminary data.</text>
</comment>
<proteinExistence type="predicted"/>
<accession>A0A8X6TGC5</accession>
<evidence type="ECO:0000313" key="3">
    <source>
        <dbReference type="Proteomes" id="UP000887013"/>
    </source>
</evidence>
<gene>
    <name evidence="2" type="ORF">NPIL_146611</name>
</gene>
<sequence length="29" mass="3114">MESDLESLPDQDMSSNSSSSRASTPTQPE</sequence>
<keyword evidence="3" id="KW-1185">Reference proteome</keyword>
<dbReference type="AlphaFoldDB" id="A0A8X6TGC5"/>
<organism evidence="2 3">
    <name type="scientific">Nephila pilipes</name>
    <name type="common">Giant wood spider</name>
    <name type="synonym">Nephila maculata</name>
    <dbReference type="NCBI Taxonomy" id="299642"/>
    <lineage>
        <taxon>Eukaryota</taxon>
        <taxon>Metazoa</taxon>
        <taxon>Ecdysozoa</taxon>
        <taxon>Arthropoda</taxon>
        <taxon>Chelicerata</taxon>
        <taxon>Arachnida</taxon>
        <taxon>Araneae</taxon>
        <taxon>Araneomorphae</taxon>
        <taxon>Entelegynae</taxon>
        <taxon>Araneoidea</taxon>
        <taxon>Nephilidae</taxon>
        <taxon>Nephila</taxon>
    </lineage>
</organism>
<dbReference type="Proteomes" id="UP000887013">
    <property type="component" value="Unassembled WGS sequence"/>
</dbReference>
<protein>
    <submittedName>
        <fullName evidence="2">Uncharacterized protein</fullName>
    </submittedName>
</protein>
<dbReference type="EMBL" id="BMAW01057625">
    <property type="protein sequence ID" value="GFT11964.1"/>
    <property type="molecule type" value="Genomic_DNA"/>
</dbReference>
<name>A0A8X6TGC5_NEPPI</name>
<evidence type="ECO:0000313" key="2">
    <source>
        <dbReference type="EMBL" id="GFT11964.1"/>
    </source>
</evidence>
<feature type="non-terminal residue" evidence="2">
    <location>
        <position position="29"/>
    </location>
</feature>
<feature type="compositionally biased region" description="Low complexity" evidence="1">
    <location>
        <begin position="14"/>
        <end position="23"/>
    </location>
</feature>
<evidence type="ECO:0000256" key="1">
    <source>
        <dbReference type="SAM" id="MobiDB-lite"/>
    </source>
</evidence>
<reference evidence="2" key="1">
    <citation type="submission" date="2020-08" db="EMBL/GenBank/DDBJ databases">
        <title>Multicomponent nature underlies the extraordinary mechanical properties of spider dragline silk.</title>
        <authorList>
            <person name="Kono N."/>
            <person name="Nakamura H."/>
            <person name="Mori M."/>
            <person name="Yoshida Y."/>
            <person name="Ohtoshi R."/>
            <person name="Malay A.D."/>
            <person name="Moran D.A.P."/>
            <person name="Tomita M."/>
            <person name="Numata K."/>
            <person name="Arakawa K."/>
        </authorList>
    </citation>
    <scope>NUCLEOTIDE SEQUENCE</scope>
</reference>